<comment type="caution">
    <text evidence="1">The sequence shown here is derived from an EMBL/GenBank/DDBJ whole genome shotgun (WGS) entry which is preliminary data.</text>
</comment>
<evidence type="ECO:0000313" key="1">
    <source>
        <dbReference type="EMBL" id="EJF76203.1"/>
    </source>
</evidence>
<proteinExistence type="predicted"/>
<dbReference type="STRING" id="1094551.MEC_00006"/>
<protein>
    <submittedName>
        <fullName evidence="1">Uncharacterized protein</fullName>
    </submittedName>
</protein>
<evidence type="ECO:0000313" key="2">
    <source>
        <dbReference type="Proteomes" id="UP000008761"/>
    </source>
</evidence>
<sequence length="36" mass="4352">MEENVERMVNAFREMCLKEDKLRGKVVGREEEIRQV</sequence>
<accession>J0YNH5</accession>
<name>J0YNH5_9HYPH</name>
<gene>
    <name evidence="1" type="ORF">MEC_00006</name>
</gene>
<dbReference type="AlphaFoldDB" id="J0YNH5"/>
<organism evidence="1 2">
    <name type="scientific">Bartonella alsatica IBS 382</name>
    <dbReference type="NCBI Taxonomy" id="1094551"/>
    <lineage>
        <taxon>Bacteria</taxon>
        <taxon>Pseudomonadati</taxon>
        <taxon>Pseudomonadota</taxon>
        <taxon>Alphaproteobacteria</taxon>
        <taxon>Hyphomicrobiales</taxon>
        <taxon>Bartonellaceae</taxon>
        <taxon>Bartonella</taxon>
    </lineage>
</organism>
<dbReference type="EMBL" id="AIME01000001">
    <property type="protein sequence ID" value="EJF76203.1"/>
    <property type="molecule type" value="Genomic_DNA"/>
</dbReference>
<reference evidence="1 2" key="1">
    <citation type="submission" date="2012-03" db="EMBL/GenBank/DDBJ databases">
        <title>The Genome Sequence of Bartonella alsatica IBS 382.</title>
        <authorList>
            <consortium name="The Broad Institute Genome Sequencing Platform"/>
            <consortium name="The Broad Institute Genome Sequencing Center for Infectious Disease"/>
            <person name="Feldgarden M."/>
            <person name="Kirby J."/>
            <person name="Kosoy M."/>
            <person name="Birtles R."/>
            <person name="Probert W.S."/>
            <person name="Chiaraviglio L."/>
            <person name="Young S.K."/>
            <person name="Zeng Q."/>
            <person name="Gargeya S."/>
            <person name="Fitzgerald M."/>
            <person name="Haas B."/>
            <person name="Abouelleil A."/>
            <person name="Alvarado L."/>
            <person name="Arachchi H.M."/>
            <person name="Berlin A."/>
            <person name="Chapman S.B."/>
            <person name="Gearin G."/>
            <person name="Goldberg J."/>
            <person name="Griggs A."/>
            <person name="Gujja S."/>
            <person name="Hansen M."/>
            <person name="Heiman D."/>
            <person name="Howarth C."/>
            <person name="Larimer J."/>
            <person name="Lui A."/>
            <person name="MacDonald P.J.P."/>
            <person name="McCowen C."/>
            <person name="Montmayeur A."/>
            <person name="Murphy C."/>
            <person name="Neiman D."/>
            <person name="Pearson M."/>
            <person name="Priest M."/>
            <person name="Roberts A."/>
            <person name="Saif S."/>
            <person name="Shea T."/>
            <person name="Sisk P."/>
            <person name="Stolte C."/>
            <person name="Sykes S."/>
            <person name="Wortman J."/>
            <person name="Nusbaum C."/>
            <person name="Birren B."/>
        </authorList>
    </citation>
    <scope>NUCLEOTIDE SEQUENCE [LARGE SCALE GENOMIC DNA]</scope>
    <source>
        <strain evidence="1 2">IBS 382</strain>
    </source>
</reference>
<dbReference type="Proteomes" id="UP000008761">
    <property type="component" value="Unassembled WGS sequence"/>
</dbReference>
<dbReference type="HOGENOM" id="CLU_3354770_0_0_5"/>